<protein>
    <recommendedName>
        <fullName evidence="1">NYN domain-containing protein</fullName>
    </recommendedName>
</protein>
<dbReference type="Gene3D" id="3.40.50.1010">
    <property type="entry name" value="5'-nuclease"/>
    <property type="match status" value="1"/>
</dbReference>
<dbReference type="InterPro" id="IPR021139">
    <property type="entry name" value="NYN"/>
</dbReference>
<evidence type="ECO:0000313" key="2">
    <source>
        <dbReference type="EMBL" id="KKS85491.1"/>
    </source>
</evidence>
<accession>A0A0G1ER13</accession>
<evidence type="ECO:0000259" key="1">
    <source>
        <dbReference type="Pfam" id="PF01936"/>
    </source>
</evidence>
<gene>
    <name evidence="2" type="ORF">UV61_C0017G0002</name>
</gene>
<dbReference type="AlphaFoldDB" id="A0A0G1ER13"/>
<proteinExistence type="predicted"/>
<dbReference type="EMBL" id="LCFD01000017">
    <property type="protein sequence ID" value="KKS85491.1"/>
    <property type="molecule type" value="Genomic_DNA"/>
</dbReference>
<dbReference type="Proteomes" id="UP000034050">
    <property type="component" value="Unassembled WGS sequence"/>
</dbReference>
<feature type="domain" description="NYN" evidence="1">
    <location>
        <begin position="34"/>
        <end position="97"/>
    </location>
</feature>
<dbReference type="STRING" id="1618446.UV61_C0017G0002"/>
<name>A0A0G1ER13_9BACT</name>
<sequence>MIAANFKKPGRKELATVEAQFYRSVKSTKNVIFYKGHRSPSSGKEKGVDVHLAVDMVKDASLGKYDEAIIMTGDADLIYPLEVVKQSGIPVHAVFLPNRFSLEIAYKANSAAVLNYMKRFSGVDRSLPKRLKIIATKKPRL</sequence>
<organism evidence="2 3">
    <name type="scientific">Candidatus Gottesmanbacteria bacterium GW2011_GWB1_43_11</name>
    <dbReference type="NCBI Taxonomy" id="1618446"/>
    <lineage>
        <taxon>Bacteria</taxon>
        <taxon>Candidatus Gottesmaniibacteriota</taxon>
    </lineage>
</organism>
<evidence type="ECO:0000313" key="3">
    <source>
        <dbReference type="Proteomes" id="UP000034050"/>
    </source>
</evidence>
<dbReference type="GO" id="GO:0004540">
    <property type="term" value="F:RNA nuclease activity"/>
    <property type="evidence" value="ECO:0007669"/>
    <property type="project" value="InterPro"/>
</dbReference>
<dbReference type="Pfam" id="PF01936">
    <property type="entry name" value="NYN"/>
    <property type="match status" value="1"/>
</dbReference>
<reference evidence="2 3" key="1">
    <citation type="journal article" date="2015" name="Nature">
        <title>rRNA introns, odd ribosomes, and small enigmatic genomes across a large radiation of phyla.</title>
        <authorList>
            <person name="Brown C.T."/>
            <person name="Hug L.A."/>
            <person name="Thomas B.C."/>
            <person name="Sharon I."/>
            <person name="Castelle C.J."/>
            <person name="Singh A."/>
            <person name="Wilkins M.J."/>
            <person name="Williams K.H."/>
            <person name="Banfield J.F."/>
        </authorList>
    </citation>
    <scope>NUCLEOTIDE SEQUENCE [LARGE SCALE GENOMIC DNA]</scope>
</reference>
<comment type="caution">
    <text evidence="2">The sequence shown here is derived from an EMBL/GenBank/DDBJ whole genome shotgun (WGS) entry which is preliminary data.</text>
</comment>